<dbReference type="Pfam" id="PF13927">
    <property type="entry name" value="Ig_3"/>
    <property type="match status" value="1"/>
</dbReference>
<dbReference type="SUPFAM" id="SSF48726">
    <property type="entry name" value="Immunoglobulin"/>
    <property type="match status" value="1"/>
</dbReference>
<feature type="transmembrane region" description="Helical" evidence="8">
    <location>
        <begin position="170"/>
        <end position="191"/>
    </location>
</feature>
<dbReference type="SMART" id="SM00409">
    <property type="entry name" value="IG"/>
    <property type="match status" value="1"/>
</dbReference>
<dbReference type="SMART" id="SM00408">
    <property type="entry name" value="IGc2"/>
    <property type="match status" value="1"/>
</dbReference>
<evidence type="ECO:0000256" key="6">
    <source>
        <dbReference type="ARBA" id="ARBA00049640"/>
    </source>
</evidence>
<evidence type="ECO:0000256" key="4">
    <source>
        <dbReference type="ARBA" id="ARBA00023180"/>
    </source>
</evidence>
<proteinExistence type="predicted"/>
<evidence type="ECO:0000256" key="5">
    <source>
        <dbReference type="ARBA" id="ARBA00023319"/>
    </source>
</evidence>
<accession>A0A834FT51</accession>
<dbReference type="GO" id="GO:0005886">
    <property type="term" value="C:plasma membrane"/>
    <property type="evidence" value="ECO:0007669"/>
    <property type="project" value="UniProtKB-SubCell"/>
</dbReference>
<evidence type="ECO:0000259" key="9">
    <source>
        <dbReference type="PROSITE" id="PS50835"/>
    </source>
</evidence>
<dbReference type="CDD" id="cd00096">
    <property type="entry name" value="Ig"/>
    <property type="match status" value="1"/>
</dbReference>
<keyword evidence="5" id="KW-0393">Immunoglobulin domain</keyword>
<gene>
    <name evidence="10" type="ORF">FQA47_020075</name>
</gene>
<protein>
    <recommendedName>
        <fullName evidence="7">Microfibril-associated glycoprotein 3</fullName>
    </recommendedName>
</protein>
<dbReference type="EMBL" id="WKFB01000005">
    <property type="protein sequence ID" value="KAF6739491.1"/>
    <property type="molecule type" value="Genomic_DNA"/>
</dbReference>
<dbReference type="Gene3D" id="2.60.40.10">
    <property type="entry name" value="Immunoglobulins"/>
    <property type="match status" value="1"/>
</dbReference>
<dbReference type="InterPro" id="IPR007110">
    <property type="entry name" value="Ig-like_dom"/>
</dbReference>
<keyword evidence="8" id="KW-1133">Transmembrane helix</keyword>
<evidence type="ECO:0000256" key="3">
    <source>
        <dbReference type="ARBA" id="ARBA00023136"/>
    </source>
</evidence>
<dbReference type="AlphaFoldDB" id="A0A834FT51"/>
<evidence type="ECO:0000256" key="1">
    <source>
        <dbReference type="ARBA" id="ARBA00004251"/>
    </source>
</evidence>
<evidence type="ECO:0000313" key="11">
    <source>
        <dbReference type="Proteomes" id="UP000646548"/>
    </source>
</evidence>
<reference evidence="10" key="1">
    <citation type="journal article" name="BMC Genomics">
        <title>Long-read sequencing and de novo genome assembly of marine medaka (Oryzias melastigma).</title>
        <authorList>
            <person name="Liang P."/>
            <person name="Saqib H.S.A."/>
            <person name="Ni X."/>
            <person name="Shen Y."/>
        </authorList>
    </citation>
    <scope>NUCLEOTIDE SEQUENCE</scope>
    <source>
        <strain evidence="10">Bigg-433</strain>
    </source>
</reference>
<dbReference type="InterPro" id="IPR013783">
    <property type="entry name" value="Ig-like_fold"/>
</dbReference>
<dbReference type="PANTHER" id="PTHR14340">
    <property type="entry name" value="MICROFIBRIL-ASSOCIATED GLYCOPROTEIN 3"/>
    <property type="match status" value="1"/>
</dbReference>
<dbReference type="InterPro" id="IPR036179">
    <property type="entry name" value="Ig-like_dom_sf"/>
</dbReference>
<comment type="function">
    <text evidence="6">Component of the elastin-associated microfibrils.</text>
</comment>
<dbReference type="PROSITE" id="PS50835">
    <property type="entry name" value="IG_LIKE"/>
    <property type="match status" value="1"/>
</dbReference>
<dbReference type="InterPro" id="IPR003599">
    <property type="entry name" value="Ig_sub"/>
</dbReference>
<sequence>MERTNFHFQHGAELQPASCLQLEASLGLGSLGSSGLHDAVDPVLMLTLHLSHLLLAALLLAGRAAGAAPNSSEAAVPPSTPDVVAREGSSVLITCNGSGLHDEVKWYNSRGALLIDATGGKWQIQENGVLNITVVSFEDRGRYTCVASSGGAPSRNYTVTLRVAYTDSGLGVYFVAVCLVAFTITIILNVARLCMVSSHLKETEKVINEFFRTEGAEKLQRAFDIAKRIPIITSAKTQELAKVTQFKTMEFARHMEELARSIPLPPLILNCRASAEENAGADGAEGEQAAWSEIEEQASLSEVSVRLQRRDVWTAECHESSL</sequence>
<feature type="domain" description="Ig-like" evidence="9">
    <location>
        <begin position="69"/>
        <end position="160"/>
    </location>
</feature>
<dbReference type="Proteomes" id="UP000646548">
    <property type="component" value="Unassembled WGS sequence"/>
</dbReference>
<comment type="subcellular location">
    <subcellularLocation>
        <location evidence="1">Cell membrane</location>
        <topology evidence="1">Single-pass type I membrane protein</topology>
    </subcellularLocation>
</comment>
<keyword evidence="2" id="KW-1003">Cell membrane</keyword>
<evidence type="ECO:0000256" key="7">
    <source>
        <dbReference type="ARBA" id="ARBA00049731"/>
    </source>
</evidence>
<name>A0A834FT51_ORYME</name>
<evidence type="ECO:0000256" key="8">
    <source>
        <dbReference type="SAM" id="Phobius"/>
    </source>
</evidence>
<comment type="caution">
    <text evidence="10">The sequence shown here is derived from an EMBL/GenBank/DDBJ whole genome shotgun (WGS) entry which is preliminary data.</text>
</comment>
<organism evidence="10 11">
    <name type="scientific">Oryzias melastigma</name>
    <name type="common">Marine medaka</name>
    <dbReference type="NCBI Taxonomy" id="30732"/>
    <lineage>
        <taxon>Eukaryota</taxon>
        <taxon>Metazoa</taxon>
        <taxon>Chordata</taxon>
        <taxon>Craniata</taxon>
        <taxon>Vertebrata</taxon>
        <taxon>Euteleostomi</taxon>
        <taxon>Actinopterygii</taxon>
        <taxon>Neopterygii</taxon>
        <taxon>Teleostei</taxon>
        <taxon>Neoteleostei</taxon>
        <taxon>Acanthomorphata</taxon>
        <taxon>Ovalentaria</taxon>
        <taxon>Atherinomorphae</taxon>
        <taxon>Beloniformes</taxon>
        <taxon>Adrianichthyidae</taxon>
        <taxon>Oryziinae</taxon>
        <taxon>Oryzias</taxon>
    </lineage>
</organism>
<evidence type="ECO:0000256" key="2">
    <source>
        <dbReference type="ARBA" id="ARBA00022475"/>
    </source>
</evidence>
<evidence type="ECO:0000313" key="10">
    <source>
        <dbReference type="EMBL" id="KAF6739491.1"/>
    </source>
</evidence>
<keyword evidence="3 8" id="KW-0472">Membrane</keyword>
<dbReference type="InterPro" id="IPR003598">
    <property type="entry name" value="Ig_sub2"/>
</dbReference>
<keyword evidence="8" id="KW-0812">Transmembrane</keyword>
<keyword evidence="4" id="KW-0325">Glycoprotein</keyword>
<dbReference type="PANTHER" id="PTHR14340:SF4">
    <property type="entry name" value="MICROFIBRIL-ASSOCIATED GLYCOPROTEIN 3"/>
    <property type="match status" value="1"/>
</dbReference>